<evidence type="ECO:0000256" key="1">
    <source>
        <dbReference type="SAM" id="SignalP"/>
    </source>
</evidence>
<comment type="caution">
    <text evidence="3">The sequence shown here is derived from an EMBL/GenBank/DDBJ whole genome shotgun (WGS) entry which is preliminary data.</text>
</comment>
<organism evidence="3 4">
    <name type="scientific">Ditylenchus destructor</name>
    <dbReference type="NCBI Taxonomy" id="166010"/>
    <lineage>
        <taxon>Eukaryota</taxon>
        <taxon>Metazoa</taxon>
        <taxon>Ecdysozoa</taxon>
        <taxon>Nematoda</taxon>
        <taxon>Chromadorea</taxon>
        <taxon>Rhabditida</taxon>
        <taxon>Tylenchina</taxon>
        <taxon>Tylenchomorpha</taxon>
        <taxon>Sphaerularioidea</taxon>
        <taxon>Anguinidae</taxon>
        <taxon>Anguininae</taxon>
        <taxon>Ditylenchus</taxon>
    </lineage>
</organism>
<dbReference type="PROSITE" id="PS51462">
    <property type="entry name" value="NUDIX"/>
    <property type="match status" value="1"/>
</dbReference>
<accession>A0AAD4MPI9</accession>
<gene>
    <name evidence="3" type="ORF">DdX_17132</name>
</gene>
<dbReference type="EMBL" id="JAKKPZ010000168">
    <property type="protein sequence ID" value="KAI1699748.1"/>
    <property type="molecule type" value="Genomic_DNA"/>
</dbReference>
<dbReference type="PANTHER" id="PTHR13030">
    <property type="entry name" value="NUDIX HYDROLASE"/>
    <property type="match status" value="1"/>
</dbReference>
<dbReference type="InterPro" id="IPR015797">
    <property type="entry name" value="NUDIX_hydrolase-like_dom_sf"/>
</dbReference>
<dbReference type="AlphaFoldDB" id="A0AAD4MPI9"/>
<dbReference type="Gene3D" id="3.90.79.10">
    <property type="entry name" value="Nucleoside Triphosphate Pyrophosphohydrolase"/>
    <property type="match status" value="1"/>
</dbReference>
<dbReference type="InterPro" id="IPR000086">
    <property type="entry name" value="NUDIX_hydrolase_dom"/>
</dbReference>
<dbReference type="PANTHER" id="PTHR13030:SF8">
    <property type="entry name" value="ADP-RIBOSE PYROPHOSPHATASE, MITOCHONDRIAL"/>
    <property type="match status" value="1"/>
</dbReference>
<name>A0AAD4MPI9_9BILA</name>
<keyword evidence="1" id="KW-0732">Signal</keyword>
<sequence>MANFPSSLSFLFVSCIATAISIKVQVHKLVMENDAWKTEPFDETYTLTLENKNDADELRKKVEKLLKEHNEKKNPGPLYLAFDPARNGGIPEKDVSYMKLLQWGNPPKVFVPMATEVKFKIEGDQNERSVYLTANETWSSIVFSDIAKELRIKESDIIEMHIDGKNGKPVKLGRDVINTKGLKLWVKVKGCVAWFSQIAKNALDEMAGHRPSLTPVADDGLDDLSPPFFTQPFIGDINVCRNTDIPYEGTEKAPIKRKLEVNDYFENRPKYTPAYVKTAKWADPDYETKKEEYKKIKFNVIDTSTGKSVDRRSYYLSYYGIKMESEVIGDVSLPLFPMFPKVKLGLGGRGKLGRYFVNHTGDAILSHKKDGKLRFVAIQRSSNHKWGMPGGFVDPKPKNEKREIPRAAAKRELKEEALLGIKPKTKDEDIMEIFKKLQETDGHYKELAVLLNDIEESKEICERKIYQGIVPDGRNVDNAHIETTVYNWHILDDKLAARIKPVNGDDAIGARWMSLDELVTEEQAKVAETKAEVDNKKKFIVWSTHLPIICQFAKMHRENAAICP</sequence>
<dbReference type="SUPFAM" id="SSF55811">
    <property type="entry name" value="Nudix"/>
    <property type="match status" value="1"/>
</dbReference>
<dbReference type="Pfam" id="PF00293">
    <property type="entry name" value="NUDIX"/>
    <property type="match status" value="1"/>
</dbReference>
<proteinExistence type="predicted"/>
<dbReference type="InterPro" id="IPR039989">
    <property type="entry name" value="NUDT9"/>
</dbReference>
<feature type="chain" id="PRO_5042054764" evidence="1">
    <location>
        <begin position="22"/>
        <end position="564"/>
    </location>
</feature>
<protein>
    <submittedName>
        <fullName evidence="3">NUDIX domain-containing protein</fullName>
    </submittedName>
</protein>
<feature type="signal peptide" evidence="1">
    <location>
        <begin position="1"/>
        <end position="21"/>
    </location>
</feature>
<dbReference type="Proteomes" id="UP001201812">
    <property type="component" value="Unassembled WGS sequence"/>
</dbReference>
<evidence type="ECO:0000313" key="3">
    <source>
        <dbReference type="EMBL" id="KAI1699748.1"/>
    </source>
</evidence>
<feature type="domain" description="Nudix hydrolase" evidence="2">
    <location>
        <begin position="357"/>
        <end position="539"/>
    </location>
</feature>
<evidence type="ECO:0000259" key="2">
    <source>
        <dbReference type="PROSITE" id="PS51462"/>
    </source>
</evidence>
<evidence type="ECO:0000313" key="4">
    <source>
        <dbReference type="Proteomes" id="UP001201812"/>
    </source>
</evidence>
<reference evidence="3" key="1">
    <citation type="submission" date="2022-01" db="EMBL/GenBank/DDBJ databases">
        <title>Genome Sequence Resource for Two Populations of Ditylenchus destructor, the Migratory Endoparasitic Phytonematode.</title>
        <authorList>
            <person name="Zhang H."/>
            <person name="Lin R."/>
            <person name="Xie B."/>
        </authorList>
    </citation>
    <scope>NUCLEOTIDE SEQUENCE</scope>
    <source>
        <strain evidence="3">BazhouSP</strain>
    </source>
</reference>
<keyword evidence="4" id="KW-1185">Reference proteome</keyword>
<dbReference type="GO" id="GO:0047631">
    <property type="term" value="F:ADP-ribose diphosphatase activity"/>
    <property type="evidence" value="ECO:0007669"/>
    <property type="project" value="InterPro"/>
</dbReference>